<sequence length="167" mass="18905">MDDLAEVYPDLNVPGCAPNDVYSQAEKKDFDTRVAMEVQKATLAMKIEMTEKISEAKIEMEEMDKKFLEAKEEAKEDKEAMERKLSEAKRDMEEIIADKVKKGIQAYIESLGINLDANLKSKQVPDNSLEDCQQSLSHVPAVQTKKINHQIKSRDNLYLAGILLEVS</sequence>
<keyword evidence="3" id="KW-1185">Reference proteome</keyword>
<organism evidence="2 3">
    <name type="scientific">Solanum tuberosum</name>
    <name type="common">Potato</name>
    <dbReference type="NCBI Taxonomy" id="4113"/>
    <lineage>
        <taxon>Eukaryota</taxon>
        <taxon>Viridiplantae</taxon>
        <taxon>Streptophyta</taxon>
        <taxon>Embryophyta</taxon>
        <taxon>Tracheophyta</taxon>
        <taxon>Spermatophyta</taxon>
        <taxon>Magnoliopsida</taxon>
        <taxon>eudicotyledons</taxon>
        <taxon>Gunneridae</taxon>
        <taxon>Pentapetalae</taxon>
        <taxon>asterids</taxon>
        <taxon>lamiids</taxon>
        <taxon>Solanales</taxon>
        <taxon>Solanaceae</taxon>
        <taxon>Solanoideae</taxon>
        <taxon>Solaneae</taxon>
        <taxon>Solanum</taxon>
    </lineage>
</organism>
<name>A0ABQ7U854_SOLTU</name>
<feature type="coiled-coil region" evidence="1">
    <location>
        <begin position="46"/>
        <end position="98"/>
    </location>
</feature>
<comment type="caution">
    <text evidence="2">The sequence shown here is derived from an EMBL/GenBank/DDBJ whole genome shotgun (WGS) entry which is preliminary data.</text>
</comment>
<dbReference type="Proteomes" id="UP000826656">
    <property type="component" value="Unassembled WGS sequence"/>
</dbReference>
<gene>
    <name evidence="2" type="ORF">KY290_031087</name>
</gene>
<dbReference type="EMBL" id="JAIVGD010000023">
    <property type="protein sequence ID" value="KAH0743094.1"/>
    <property type="molecule type" value="Genomic_DNA"/>
</dbReference>
<evidence type="ECO:0000313" key="2">
    <source>
        <dbReference type="EMBL" id="KAH0743094.1"/>
    </source>
</evidence>
<reference evidence="2 3" key="1">
    <citation type="journal article" date="2021" name="bioRxiv">
        <title>Chromosome-scale and haplotype-resolved genome assembly of a tetraploid potato cultivar.</title>
        <authorList>
            <person name="Sun H."/>
            <person name="Jiao W.-B."/>
            <person name="Krause K."/>
            <person name="Campoy J.A."/>
            <person name="Goel M."/>
            <person name="Folz-Donahue K."/>
            <person name="Kukat C."/>
            <person name="Huettel B."/>
            <person name="Schneeberger K."/>
        </authorList>
    </citation>
    <scope>NUCLEOTIDE SEQUENCE [LARGE SCALE GENOMIC DNA]</scope>
    <source>
        <strain evidence="2">SolTubOtavaFocal</strain>
        <tissue evidence="2">Leaves</tissue>
    </source>
</reference>
<proteinExistence type="predicted"/>
<accession>A0ABQ7U854</accession>
<protein>
    <submittedName>
        <fullName evidence="2">Uncharacterized protein</fullName>
    </submittedName>
</protein>
<keyword evidence="1" id="KW-0175">Coiled coil</keyword>
<evidence type="ECO:0000313" key="3">
    <source>
        <dbReference type="Proteomes" id="UP000826656"/>
    </source>
</evidence>
<evidence type="ECO:0000256" key="1">
    <source>
        <dbReference type="SAM" id="Coils"/>
    </source>
</evidence>